<evidence type="ECO:0000313" key="2">
    <source>
        <dbReference type="Proteomes" id="UP000788993"/>
    </source>
</evidence>
<sequence>MLASNASLTALVSDESVSAFVTEEAEISHRFPTRRWYASPAEASNFSLNRHSINGIKDSVIKCCLLENLNR</sequence>
<proteinExistence type="predicted"/>
<comment type="caution">
    <text evidence="1">The sequence shown here is derived from an EMBL/GenBank/DDBJ whole genome shotgun (WGS) entry which is preliminary data.</text>
</comment>
<name>A0A9P8PUS9_9ASCO</name>
<reference evidence="1" key="1">
    <citation type="journal article" date="2021" name="Open Biol.">
        <title>Shared evolutionary footprints suggest mitochondrial oxidative damage underlies multiple complex I losses in fungi.</title>
        <authorList>
            <person name="Schikora-Tamarit M.A."/>
            <person name="Marcet-Houben M."/>
            <person name="Nosek J."/>
            <person name="Gabaldon T."/>
        </authorList>
    </citation>
    <scope>NUCLEOTIDE SEQUENCE</scope>
    <source>
        <strain evidence="1">NCAIM Y.01608</strain>
    </source>
</reference>
<protein>
    <submittedName>
        <fullName evidence="1">Uncharacterized protein</fullName>
    </submittedName>
</protein>
<organism evidence="1 2">
    <name type="scientific">Ogataea polymorpha</name>
    <dbReference type="NCBI Taxonomy" id="460523"/>
    <lineage>
        <taxon>Eukaryota</taxon>
        <taxon>Fungi</taxon>
        <taxon>Dikarya</taxon>
        <taxon>Ascomycota</taxon>
        <taxon>Saccharomycotina</taxon>
        <taxon>Pichiomycetes</taxon>
        <taxon>Pichiales</taxon>
        <taxon>Pichiaceae</taxon>
        <taxon>Ogataea</taxon>
    </lineage>
</organism>
<reference evidence="1" key="2">
    <citation type="submission" date="2021-01" db="EMBL/GenBank/DDBJ databases">
        <authorList>
            <person name="Schikora-Tamarit M.A."/>
        </authorList>
    </citation>
    <scope>NUCLEOTIDE SEQUENCE</scope>
    <source>
        <strain evidence="1">NCAIM Y.01608</strain>
    </source>
</reference>
<dbReference type="Proteomes" id="UP000788993">
    <property type="component" value="Unassembled WGS sequence"/>
</dbReference>
<accession>A0A9P8PUS9</accession>
<evidence type="ECO:0000313" key="1">
    <source>
        <dbReference type="EMBL" id="KAH3678793.1"/>
    </source>
</evidence>
<dbReference type="AlphaFoldDB" id="A0A9P8PUS9"/>
<gene>
    <name evidence="1" type="ORF">OGATHE_000062</name>
</gene>
<dbReference type="EMBL" id="JAEUBD010000013">
    <property type="protein sequence ID" value="KAH3678793.1"/>
    <property type="molecule type" value="Genomic_DNA"/>
</dbReference>
<keyword evidence="2" id="KW-1185">Reference proteome</keyword>